<keyword evidence="2" id="KW-0732">Signal</keyword>
<dbReference type="InterPro" id="IPR023346">
    <property type="entry name" value="Lysozyme-like_dom_sf"/>
</dbReference>
<gene>
    <name evidence="6" type="ORF">Back2_11740</name>
</gene>
<dbReference type="AlphaFoldDB" id="A0A3G9ID55"/>
<dbReference type="SUPFAM" id="SSF53955">
    <property type="entry name" value="Lysozyme-like"/>
    <property type="match status" value="1"/>
</dbReference>
<feature type="domain" description="G5" evidence="5">
    <location>
        <begin position="74"/>
        <end position="148"/>
    </location>
</feature>
<dbReference type="InterPro" id="IPR011098">
    <property type="entry name" value="G5_dom"/>
</dbReference>
<dbReference type="Gene3D" id="1.10.530.10">
    <property type="match status" value="1"/>
</dbReference>
<accession>A0A3G9ID55</accession>
<evidence type="ECO:0000259" key="5">
    <source>
        <dbReference type="SMART" id="SM01208"/>
    </source>
</evidence>
<keyword evidence="3" id="KW-0378">Hydrolase</keyword>
<evidence type="ECO:0000313" key="6">
    <source>
        <dbReference type="EMBL" id="BBH16887.1"/>
    </source>
</evidence>
<dbReference type="GO" id="GO:0016787">
    <property type="term" value="F:hydrolase activity"/>
    <property type="evidence" value="ECO:0007669"/>
    <property type="project" value="UniProtKB-KW"/>
</dbReference>
<reference evidence="6 7" key="1">
    <citation type="submission" date="2018-11" db="EMBL/GenBank/DDBJ databases">
        <title>Complete genome sequence of Nocardioides baekrokdamisoli strain KCTC 39748.</title>
        <authorList>
            <person name="Kang S.W."/>
            <person name="Lee K.C."/>
            <person name="Kim K.K."/>
            <person name="Kim J.S."/>
            <person name="Kim D.S."/>
            <person name="Ko S.H."/>
            <person name="Yang S.H."/>
            <person name="Shin Y.K."/>
            <person name="Lee J.S."/>
        </authorList>
    </citation>
    <scope>NUCLEOTIDE SEQUENCE [LARGE SCALE GENOMIC DNA]</scope>
    <source>
        <strain evidence="6 7">KCTC 39748</strain>
    </source>
</reference>
<evidence type="ECO:0000256" key="4">
    <source>
        <dbReference type="SAM" id="Phobius"/>
    </source>
</evidence>
<dbReference type="CDD" id="cd13925">
    <property type="entry name" value="RPF"/>
    <property type="match status" value="1"/>
</dbReference>
<name>A0A3G9ID55_9ACTN</name>
<dbReference type="Proteomes" id="UP000271573">
    <property type="component" value="Chromosome"/>
</dbReference>
<evidence type="ECO:0000313" key="7">
    <source>
        <dbReference type="Proteomes" id="UP000271573"/>
    </source>
</evidence>
<evidence type="ECO:0000256" key="1">
    <source>
        <dbReference type="ARBA" id="ARBA00010830"/>
    </source>
</evidence>
<dbReference type="OrthoDB" id="1404170at2"/>
<dbReference type="Pfam" id="PF06737">
    <property type="entry name" value="Transglycosylas"/>
    <property type="match status" value="1"/>
</dbReference>
<comment type="similarity">
    <text evidence="1">Belongs to the transglycosylase family. Rpf subfamily.</text>
</comment>
<dbReference type="Gene3D" id="2.20.230.10">
    <property type="entry name" value="Resuscitation-promoting factor rpfb"/>
    <property type="match status" value="1"/>
</dbReference>
<dbReference type="SMART" id="SM01208">
    <property type="entry name" value="G5"/>
    <property type="match status" value="1"/>
</dbReference>
<dbReference type="InterPro" id="IPR010618">
    <property type="entry name" value="RPF"/>
</dbReference>
<organism evidence="6 7">
    <name type="scientific">Nocardioides baekrokdamisoli</name>
    <dbReference type="NCBI Taxonomy" id="1804624"/>
    <lineage>
        <taxon>Bacteria</taxon>
        <taxon>Bacillati</taxon>
        <taxon>Actinomycetota</taxon>
        <taxon>Actinomycetes</taxon>
        <taxon>Propionibacteriales</taxon>
        <taxon>Nocardioidaceae</taxon>
        <taxon>Nocardioides</taxon>
    </lineage>
</organism>
<sequence length="242" mass="25003">MSFSPRNLSAQAVRALKSIGALSLPVRIGTAAVLALALVATFAGLRTGSQSAKLTSADASATRGPAVTRSFDRGAYVDTVVELSAIQPTQKTQNDPNLYVGNSVVAKQGATGYLETEYGIDQLGKKHKMSSIVLAPAGVSLVHVGTKAKPVVQTNTGAAPTGASTGVNWDAIAQCESGGNWHINTGNGYYGGLQFSASSWLSHGGGAYAPRADLATREQQIAVANNYYRVSGLAPWGCGYRG</sequence>
<dbReference type="EMBL" id="AP019307">
    <property type="protein sequence ID" value="BBH16887.1"/>
    <property type="molecule type" value="Genomic_DNA"/>
</dbReference>
<evidence type="ECO:0000256" key="3">
    <source>
        <dbReference type="ARBA" id="ARBA00022801"/>
    </source>
</evidence>
<keyword evidence="7" id="KW-1185">Reference proteome</keyword>
<keyword evidence="4" id="KW-0812">Transmembrane</keyword>
<feature type="transmembrane region" description="Helical" evidence="4">
    <location>
        <begin position="24"/>
        <end position="45"/>
    </location>
</feature>
<evidence type="ECO:0000256" key="2">
    <source>
        <dbReference type="ARBA" id="ARBA00022729"/>
    </source>
</evidence>
<keyword evidence="4" id="KW-1133">Transmembrane helix</keyword>
<proteinExistence type="inferred from homology"/>
<protein>
    <recommendedName>
        <fullName evidence="5">G5 domain-containing protein</fullName>
    </recommendedName>
</protein>
<dbReference type="Pfam" id="PF07501">
    <property type="entry name" value="G5"/>
    <property type="match status" value="1"/>
</dbReference>
<dbReference type="KEGG" id="nbe:Back2_11740"/>
<keyword evidence="4" id="KW-0472">Membrane</keyword>
<dbReference type="RefSeq" id="WP_125567623.1">
    <property type="nucleotide sequence ID" value="NZ_AP019307.1"/>
</dbReference>